<keyword evidence="4 12" id="KW-1133">Transmembrane helix</keyword>
<keyword evidence="2" id="KW-1003">Cell membrane</keyword>
<comment type="subcellular location">
    <subcellularLocation>
        <location evidence="1">Cell membrane</location>
        <topology evidence="1">Multi-pass membrane protein</topology>
    </subcellularLocation>
</comment>
<feature type="transmembrane region" description="Helical" evidence="12">
    <location>
        <begin position="15"/>
        <end position="44"/>
    </location>
</feature>
<feature type="transmembrane region" description="Helical" evidence="12">
    <location>
        <begin position="95"/>
        <end position="114"/>
    </location>
</feature>
<reference evidence="14" key="1">
    <citation type="submission" date="2021-02" db="EMBL/GenBank/DDBJ databases">
        <authorList>
            <person name="Nowell W R."/>
        </authorList>
    </citation>
    <scope>NUCLEOTIDE SEQUENCE</scope>
</reference>
<organism evidence="14 15">
    <name type="scientific">Adineta steineri</name>
    <dbReference type="NCBI Taxonomy" id="433720"/>
    <lineage>
        <taxon>Eukaryota</taxon>
        <taxon>Metazoa</taxon>
        <taxon>Spiralia</taxon>
        <taxon>Gnathifera</taxon>
        <taxon>Rotifera</taxon>
        <taxon>Eurotatoria</taxon>
        <taxon>Bdelloidea</taxon>
        <taxon>Adinetida</taxon>
        <taxon>Adinetidae</taxon>
        <taxon>Adineta</taxon>
    </lineage>
</organism>
<evidence type="ECO:0000256" key="8">
    <source>
        <dbReference type="ARBA" id="ARBA00023170"/>
    </source>
</evidence>
<evidence type="ECO:0000256" key="1">
    <source>
        <dbReference type="ARBA" id="ARBA00004651"/>
    </source>
</evidence>
<dbReference type="GO" id="GO:0005886">
    <property type="term" value="C:plasma membrane"/>
    <property type="evidence" value="ECO:0007669"/>
    <property type="project" value="UniProtKB-SubCell"/>
</dbReference>
<dbReference type="PROSITE" id="PS00237">
    <property type="entry name" value="G_PROTEIN_RECEP_F1_1"/>
    <property type="match status" value="1"/>
</dbReference>
<dbReference type="PANTHER" id="PTHR45695">
    <property type="entry name" value="LEUCOKININ RECEPTOR-RELATED"/>
    <property type="match status" value="1"/>
</dbReference>
<feature type="transmembrane region" description="Helical" evidence="12">
    <location>
        <begin position="134"/>
        <end position="153"/>
    </location>
</feature>
<name>A0A813PL21_9BILA</name>
<feature type="transmembrane region" description="Helical" evidence="12">
    <location>
        <begin position="280"/>
        <end position="303"/>
    </location>
</feature>
<evidence type="ECO:0000256" key="12">
    <source>
        <dbReference type="SAM" id="Phobius"/>
    </source>
</evidence>
<evidence type="ECO:0000256" key="7">
    <source>
        <dbReference type="ARBA" id="ARBA00023157"/>
    </source>
</evidence>
<proteinExistence type="inferred from homology"/>
<feature type="transmembrane region" description="Helical" evidence="12">
    <location>
        <begin position="56"/>
        <end position="75"/>
    </location>
</feature>
<evidence type="ECO:0000256" key="5">
    <source>
        <dbReference type="ARBA" id="ARBA00023040"/>
    </source>
</evidence>
<dbReference type="EMBL" id="CAJNOE010000024">
    <property type="protein sequence ID" value="CAF0754448.1"/>
    <property type="molecule type" value="Genomic_DNA"/>
</dbReference>
<evidence type="ECO:0000256" key="2">
    <source>
        <dbReference type="ARBA" id="ARBA00022475"/>
    </source>
</evidence>
<dbReference type="PANTHER" id="PTHR45695:SF23">
    <property type="entry name" value="GALANIN-LIKE G-PROTEIN COUPLED RECEPTOR NPR-9"/>
    <property type="match status" value="1"/>
</dbReference>
<evidence type="ECO:0000313" key="14">
    <source>
        <dbReference type="EMBL" id="CAF0754448.1"/>
    </source>
</evidence>
<accession>A0A813PL21</accession>
<dbReference type="SUPFAM" id="SSF81321">
    <property type="entry name" value="Family A G protein-coupled receptor-like"/>
    <property type="match status" value="1"/>
</dbReference>
<dbReference type="GO" id="GO:0004930">
    <property type="term" value="F:G protein-coupled receptor activity"/>
    <property type="evidence" value="ECO:0007669"/>
    <property type="project" value="UniProtKB-KW"/>
</dbReference>
<dbReference type="PROSITE" id="PS50262">
    <property type="entry name" value="G_PROTEIN_RECEP_F1_2"/>
    <property type="match status" value="1"/>
</dbReference>
<protein>
    <recommendedName>
        <fullName evidence="13">G-protein coupled receptors family 1 profile domain-containing protein</fullName>
    </recommendedName>
</protein>
<keyword evidence="5 11" id="KW-0297">G-protein coupled receptor</keyword>
<dbReference type="InterPro" id="IPR017452">
    <property type="entry name" value="GPCR_Rhodpsn_7TM"/>
</dbReference>
<dbReference type="Proteomes" id="UP000663860">
    <property type="component" value="Unassembled WGS sequence"/>
</dbReference>
<evidence type="ECO:0000256" key="9">
    <source>
        <dbReference type="ARBA" id="ARBA00023180"/>
    </source>
</evidence>
<keyword evidence="8 11" id="KW-0675">Receptor</keyword>
<dbReference type="AlphaFoldDB" id="A0A813PL21"/>
<evidence type="ECO:0000313" key="15">
    <source>
        <dbReference type="Proteomes" id="UP000663860"/>
    </source>
</evidence>
<dbReference type="InterPro" id="IPR000276">
    <property type="entry name" value="GPCR_Rhodpsn"/>
</dbReference>
<evidence type="ECO:0000256" key="6">
    <source>
        <dbReference type="ARBA" id="ARBA00023136"/>
    </source>
</evidence>
<feature type="transmembrane region" description="Helical" evidence="12">
    <location>
        <begin position="188"/>
        <end position="206"/>
    </location>
</feature>
<evidence type="ECO:0000256" key="3">
    <source>
        <dbReference type="ARBA" id="ARBA00022692"/>
    </source>
</evidence>
<feature type="transmembrane region" description="Helical" evidence="12">
    <location>
        <begin position="240"/>
        <end position="260"/>
    </location>
</feature>
<keyword evidence="6 12" id="KW-0472">Membrane</keyword>
<keyword evidence="9" id="KW-0325">Glycoprotein</keyword>
<sequence>MPFSIINGTTDYTNIVSIATASVLCFTCICGVLGNTIVIGVGILKRKYQNNVTNCYIINLAITDLLFLLVSVPLTTYLSMQKAWIFGEFLCKIPFYFAYVLLQATCYTLAAMSIDRYLTIVHEGWYRRYRKPKYALIICILIWTVSSVFMFPYDYLLHRDNETINQSLVILECTVNDNASFLSCLSTFGFYYVLPLLIIILCYSRVSAYIRYNGIKILTHLSGRTSQVIYLRGRRVQRMLLGLILAFALCWLPIHVLELLNCSQILSNTIDSKHIHLLTIIRIIAHGLSYFNSCLNPFLYAILNKSYFSSR</sequence>
<evidence type="ECO:0000256" key="11">
    <source>
        <dbReference type="RuleBase" id="RU000688"/>
    </source>
</evidence>
<feature type="domain" description="G-protein coupled receptors family 1 profile" evidence="13">
    <location>
        <begin position="34"/>
        <end position="300"/>
    </location>
</feature>
<dbReference type="Pfam" id="PF00001">
    <property type="entry name" value="7tm_1"/>
    <property type="match status" value="1"/>
</dbReference>
<evidence type="ECO:0000256" key="4">
    <source>
        <dbReference type="ARBA" id="ARBA00022989"/>
    </source>
</evidence>
<comment type="similarity">
    <text evidence="11">Belongs to the G-protein coupled receptor 1 family.</text>
</comment>
<dbReference type="Gene3D" id="1.20.1070.10">
    <property type="entry name" value="Rhodopsin 7-helix transmembrane proteins"/>
    <property type="match status" value="1"/>
</dbReference>
<keyword evidence="7" id="KW-1015">Disulfide bond</keyword>
<keyword evidence="10 11" id="KW-0807">Transducer</keyword>
<dbReference type="PRINTS" id="PR00237">
    <property type="entry name" value="GPCRRHODOPSN"/>
</dbReference>
<evidence type="ECO:0000256" key="10">
    <source>
        <dbReference type="ARBA" id="ARBA00023224"/>
    </source>
</evidence>
<evidence type="ECO:0000259" key="13">
    <source>
        <dbReference type="PROSITE" id="PS50262"/>
    </source>
</evidence>
<gene>
    <name evidence="14" type="ORF">IZO911_LOCUS4348</name>
</gene>
<keyword evidence="3 11" id="KW-0812">Transmembrane</keyword>
<comment type="caution">
    <text evidence="14">The sequence shown here is derived from an EMBL/GenBank/DDBJ whole genome shotgun (WGS) entry which is preliminary data.</text>
</comment>